<dbReference type="GO" id="GO:0000156">
    <property type="term" value="F:phosphorelay response regulator activity"/>
    <property type="evidence" value="ECO:0007669"/>
    <property type="project" value="InterPro"/>
</dbReference>
<gene>
    <name evidence="2" type="ORF">HUG15_19585</name>
</gene>
<proteinExistence type="predicted"/>
<dbReference type="PANTHER" id="PTHR37299">
    <property type="entry name" value="TRANSCRIPTIONAL REGULATOR-RELATED"/>
    <property type="match status" value="1"/>
</dbReference>
<dbReference type="Proteomes" id="UP000595823">
    <property type="component" value="Chromosome"/>
</dbReference>
<reference evidence="2 3" key="1">
    <citation type="submission" date="2020-06" db="EMBL/GenBank/DDBJ databases">
        <title>Genomic analysis of Salicibibacter sp. NKC5-3.</title>
        <authorList>
            <person name="Oh Y.J."/>
        </authorList>
    </citation>
    <scope>NUCLEOTIDE SEQUENCE [LARGE SCALE GENOMIC DNA]</scope>
    <source>
        <strain evidence="2 3">NKC5-3</strain>
    </source>
</reference>
<protein>
    <submittedName>
        <fullName evidence="2">LytTR family transcriptional regulator</fullName>
    </submittedName>
</protein>
<accession>A0A7T6Z5V7</accession>
<feature type="domain" description="HTH LytTR-type" evidence="1">
    <location>
        <begin position="123"/>
        <end position="218"/>
    </location>
</feature>
<evidence type="ECO:0000259" key="1">
    <source>
        <dbReference type="PROSITE" id="PS50930"/>
    </source>
</evidence>
<dbReference type="InterPro" id="IPR007492">
    <property type="entry name" value="LytTR_DNA-bd_dom"/>
</dbReference>
<dbReference type="InterPro" id="IPR046947">
    <property type="entry name" value="LytR-like"/>
</dbReference>
<dbReference type="SMART" id="SM00850">
    <property type="entry name" value="LytTR"/>
    <property type="match status" value="1"/>
</dbReference>
<dbReference type="PANTHER" id="PTHR37299:SF4">
    <property type="entry name" value="TRANSCRIPTIONAL REGULATOR"/>
    <property type="match status" value="1"/>
</dbReference>
<sequence>MSTINIQQLTTFMKDWAPDEASIAVATENKYLDYYAGSHDIQLYPEQPVPFGSISYEVARKKRRVEAFVDQSVFGLSYYGIGYPFEEEEDSDEVIVTVILPPDYFFRKQFSYLTGRCGDIWKPIPIEEITYIESHQKKTWIYTADNQYCTIYSLKTLEQHLPDSFLRIHRSYIVNISFIQQIFRDLSANLVITLKKTEHPPLIVGQTYVKHVRRMLGF</sequence>
<evidence type="ECO:0000313" key="3">
    <source>
        <dbReference type="Proteomes" id="UP000595823"/>
    </source>
</evidence>
<dbReference type="PROSITE" id="PS50930">
    <property type="entry name" value="HTH_LYTTR"/>
    <property type="match status" value="1"/>
</dbReference>
<name>A0A7T6Z5V7_9BACI</name>
<dbReference type="EMBL" id="CP054705">
    <property type="protein sequence ID" value="QQK77565.1"/>
    <property type="molecule type" value="Genomic_DNA"/>
</dbReference>
<evidence type="ECO:0000313" key="2">
    <source>
        <dbReference type="EMBL" id="QQK77565.1"/>
    </source>
</evidence>
<dbReference type="AlphaFoldDB" id="A0A7T6Z5V7"/>
<organism evidence="2 3">
    <name type="scientific">Salicibibacter cibarius</name>
    <dbReference type="NCBI Taxonomy" id="2743000"/>
    <lineage>
        <taxon>Bacteria</taxon>
        <taxon>Bacillati</taxon>
        <taxon>Bacillota</taxon>
        <taxon>Bacilli</taxon>
        <taxon>Bacillales</taxon>
        <taxon>Bacillaceae</taxon>
        <taxon>Salicibibacter</taxon>
    </lineage>
</organism>
<dbReference type="RefSeq" id="WP_200124996.1">
    <property type="nucleotide sequence ID" value="NZ_CP054705.1"/>
</dbReference>
<dbReference type="Pfam" id="PF04397">
    <property type="entry name" value="LytTR"/>
    <property type="match status" value="1"/>
</dbReference>
<dbReference type="GO" id="GO:0003677">
    <property type="term" value="F:DNA binding"/>
    <property type="evidence" value="ECO:0007669"/>
    <property type="project" value="InterPro"/>
</dbReference>
<keyword evidence="3" id="KW-1185">Reference proteome</keyword>
<dbReference type="KEGG" id="scia:HUG15_19585"/>
<dbReference type="Gene3D" id="2.40.50.40">
    <property type="match status" value="1"/>
</dbReference>